<dbReference type="SMART" id="SM00388">
    <property type="entry name" value="HisKA"/>
    <property type="match status" value="1"/>
</dbReference>
<feature type="transmembrane region" description="Helical" evidence="9">
    <location>
        <begin position="95"/>
        <end position="115"/>
    </location>
</feature>
<dbReference type="Proteomes" id="UP000215931">
    <property type="component" value="Unassembled WGS sequence"/>
</dbReference>
<accession>A0A271KAQ1</accession>
<keyword evidence="12" id="KW-1185">Reference proteome</keyword>
<evidence type="ECO:0000256" key="6">
    <source>
        <dbReference type="ARBA" id="ARBA00022777"/>
    </source>
</evidence>
<name>A0A271KAQ1_9HYPH</name>
<keyword evidence="5" id="KW-0547">Nucleotide-binding</keyword>
<dbReference type="CDD" id="cd00082">
    <property type="entry name" value="HisKA"/>
    <property type="match status" value="1"/>
</dbReference>
<dbReference type="InterPro" id="IPR036890">
    <property type="entry name" value="HATPase_C_sf"/>
</dbReference>
<proteinExistence type="predicted"/>
<evidence type="ECO:0000256" key="8">
    <source>
        <dbReference type="ARBA" id="ARBA00023012"/>
    </source>
</evidence>
<keyword evidence="3" id="KW-0597">Phosphoprotein</keyword>
<evidence type="ECO:0000259" key="10">
    <source>
        <dbReference type="PROSITE" id="PS50109"/>
    </source>
</evidence>
<sequence length="585" mass="63364">MVFLAIGAQCAMANECVWATKTLPSCAPWTGRATMCAAATSLVGSSMSLSTAIVCVRPPTPGQRRTARAFLLALLVILLGTSPFAAIKLPEINAIVPTLAAALFVSGCVTAAFLFAQFSILRQWALLVIASGYLFSALIVVAHALTFPGAFTPTGVLGSGMQSAVWLYWFWHSGLPIAIIGYALLKNTDRVADVRFTRHAISLSIAGVLALVIGLFWFVTQHNDLLPLTYVDVHPVGLFRRIIGGMVVLALGGIALSLLWLRQRSLLDLWLAVALCALLLEVSLGSVLSARYNLTWYAGHFYQLVTATIVMVVLVAEMARLYDGLARSNTMLDQERMRLQRAIDAQSRERDARLMTGDAVAATIAHEVKQPLAAMITRSDTGLRWLDRAVPDLDKARTEFTKIAADGHRAAAVIESIRATFRKDDRVRASFDVDKLIDEAIALLQDDLKNHRILVKVERSARPLRVMGDRIQVQQVLLNLITNAIEAMTTVDGPRDLAVSSNPHDDGGVVISVADTGMGIDPQDLQRIFDPLFTTKSRGMGMGLSICRSIIQAHDGMLWVLPNAPRGSKFQFVLGANIASSGGGV</sequence>
<dbReference type="EMBL" id="NPKH01000032">
    <property type="protein sequence ID" value="PAP92843.1"/>
    <property type="molecule type" value="Genomic_DNA"/>
</dbReference>
<reference evidence="11 12" key="1">
    <citation type="submission" date="2017-08" db="EMBL/GenBank/DDBJ databases">
        <title>Mesorhizobium wenxinae sp. nov., a novel rhizobial species isolated from root nodules of chickpea (Cicer arietinum L.).</title>
        <authorList>
            <person name="Zhang J."/>
        </authorList>
    </citation>
    <scope>NUCLEOTIDE SEQUENCE [LARGE SCALE GENOMIC DNA]</scope>
    <source>
        <strain evidence="12">WYCCWR 10019</strain>
    </source>
</reference>
<dbReference type="InterPro" id="IPR003594">
    <property type="entry name" value="HATPase_dom"/>
</dbReference>
<dbReference type="SUPFAM" id="SSF47384">
    <property type="entry name" value="Homodimeric domain of signal transducing histidine kinase"/>
    <property type="match status" value="1"/>
</dbReference>
<feature type="transmembrane region" description="Helical" evidence="9">
    <location>
        <begin position="301"/>
        <end position="322"/>
    </location>
</feature>
<evidence type="ECO:0000256" key="9">
    <source>
        <dbReference type="SAM" id="Phobius"/>
    </source>
</evidence>
<feature type="transmembrane region" description="Helical" evidence="9">
    <location>
        <begin position="69"/>
        <end position="89"/>
    </location>
</feature>
<dbReference type="InterPro" id="IPR004358">
    <property type="entry name" value="Sig_transdc_His_kin-like_C"/>
</dbReference>
<keyword evidence="9" id="KW-0812">Transmembrane</keyword>
<dbReference type="InterPro" id="IPR003661">
    <property type="entry name" value="HisK_dim/P_dom"/>
</dbReference>
<comment type="caution">
    <text evidence="11">The sequence shown here is derived from an EMBL/GenBank/DDBJ whole genome shotgun (WGS) entry which is preliminary data.</text>
</comment>
<dbReference type="OrthoDB" id="9795133at2"/>
<dbReference type="Pfam" id="PF02518">
    <property type="entry name" value="HATPase_c"/>
    <property type="match status" value="1"/>
</dbReference>
<dbReference type="InterPro" id="IPR005467">
    <property type="entry name" value="His_kinase_dom"/>
</dbReference>
<dbReference type="PANTHER" id="PTHR43065">
    <property type="entry name" value="SENSOR HISTIDINE KINASE"/>
    <property type="match status" value="1"/>
</dbReference>
<dbReference type="GO" id="GO:0005524">
    <property type="term" value="F:ATP binding"/>
    <property type="evidence" value="ECO:0007669"/>
    <property type="project" value="UniProtKB-KW"/>
</dbReference>
<evidence type="ECO:0000313" key="12">
    <source>
        <dbReference type="Proteomes" id="UP000215931"/>
    </source>
</evidence>
<feature type="transmembrane region" description="Helical" evidence="9">
    <location>
        <begin position="166"/>
        <end position="185"/>
    </location>
</feature>
<evidence type="ECO:0000256" key="4">
    <source>
        <dbReference type="ARBA" id="ARBA00022679"/>
    </source>
</evidence>
<dbReference type="SUPFAM" id="SSF55874">
    <property type="entry name" value="ATPase domain of HSP90 chaperone/DNA topoisomerase II/histidine kinase"/>
    <property type="match status" value="1"/>
</dbReference>
<evidence type="ECO:0000256" key="2">
    <source>
        <dbReference type="ARBA" id="ARBA00012438"/>
    </source>
</evidence>
<dbReference type="AlphaFoldDB" id="A0A271KAQ1"/>
<feature type="transmembrane region" description="Helical" evidence="9">
    <location>
        <begin position="124"/>
        <end position="146"/>
    </location>
</feature>
<dbReference type="GO" id="GO:0000155">
    <property type="term" value="F:phosphorelay sensor kinase activity"/>
    <property type="evidence" value="ECO:0007669"/>
    <property type="project" value="InterPro"/>
</dbReference>
<keyword evidence="9" id="KW-0472">Membrane</keyword>
<dbReference type="PANTHER" id="PTHR43065:SF10">
    <property type="entry name" value="PEROXIDE STRESS-ACTIVATED HISTIDINE KINASE MAK3"/>
    <property type="match status" value="1"/>
</dbReference>
<keyword evidence="7" id="KW-0067">ATP-binding</keyword>
<feature type="transmembrane region" description="Helical" evidence="9">
    <location>
        <begin position="197"/>
        <end position="218"/>
    </location>
</feature>
<feature type="transmembrane region" description="Helical" evidence="9">
    <location>
        <begin position="268"/>
        <end position="289"/>
    </location>
</feature>
<gene>
    <name evidence="11" type="ORF">CIT31_24930</name>
</gene>
<evidence type="ECO:0000256" key="1">
    <source>
        <dbReference type="ARBA" id="ARBA00000085"/>
    </source>
</evidence>
<dbReference type="PROSITE" id="PS50109">
    <property type="entry name" value="HIS_KIN"/>
    <property type="match status" value="1"/>
</dbReference>
<organism evidence="11 12">
    <name type="scientific">Mesorhizobium wenxiniae</name>
    <dbReference type="NCBI Taxonomy" id="2014805"/>
    <lineage>
        <taxon>Bacteria</taxon>
        <taxon>Pseudomonadati</taxon>
        <taxon>Pseudomonadota</taxon>
        <taxon>Alphaproteobacteria</taxon>
        <taxon>Hyphomicrobiales</taxon>
        <taxon>Phyllobacteriaceae</taxon>
        <taxon>Mesorhizobium</taxon>
    </lineage>
</organism>
<evidence type="ECO:0000256" key="3">
    <source>
        <dbReference type="ARBA" id="ARBA00022553"/>
    </source>
</evidence>
<feature type="transmembrane region" description="Helical" evidence="9">
    <location>
        <begin position="238"/>
        <end position="261"/>
    </location>
</feature>
<evidence type="ECO:0000256" key="7">
    <source>
        <dbReference type="ARBA" id="ARBA00022840"/>
    </source>
</evidence>
<dbReference type="Gene3D" id="1.10.287.130">
    <property type="match status" value="1"/>
</dbReference>
<dbReference type="PRINTS" id="PR00344">
    <property type="entry name" value="BCTRLSENSOR"/>
</dbReference>
<dbReference type="Pfam" id="PF17158">
    <property type="entry name" value="MASE4"/>
    <property type="match status" value="1"/>
</dbReference>
<dbReference type="InterPro" id="IPR036097">
    <property type="entry name" value="HisK_dim/P_sf"/>
</dbReference>
<keyword evidence="4" id="KW-0808">Transferase</keyword>
<comment type="catalytic activity">
    <reaction evidence="1">
        <text>ATP + protein L-histidine = ADP + protein N-phospho-L-histidine.</text>
        <dbReference type="EC" id="2.7.13.3"/>
    </reaction>
</comment>
<dbReference type="EC" id="2.7.13.3" evidence="2"/>
<evidence type="ECO:0000313" key="11">
    <source>
        <dbReference type="EMBL" id="PAP92843.1"/>
    </source>
</evidence>
<feature type="domain" description="Histidine kinase" evidence="10">
    <location>
        <begin position="363"/>
        <end position="578"/>
    </location>
</feature>
<protein>
    <recommendedName>
        <fullName evidence="2">histidine kinase</fullName>
        <ecNumber evidence="2">2.7.13.3</ecNumber>
    </recommendedName>
</protein>
<dbReference type="SMART" id="SM00387">
    <property type="entry name" value="HATPase_c"/>
    <property type="match status" value="1"/>
</dbReference>
<keyword evidence="6" id="KW-0418">Kinase</keyword>
<evidence type="ECO:0000256" key="5">
    <source>
        <dbReference type="ARBA" id="ARBA00022741"/>
    </source>
</evidence>
<keyword evidence="8" id="KW-0902">Two-component regulatory system</keyword>
<dbReference type="Gene3D" id="3.30.565.10">
    <property type="entry name" value="Histidine kinase-like ATPase, C-terminal domain"/>
    <property type="match status" value="1"/>
</dbReference>
<dbReference type="InterPro" id="IPR033424">
    <property type="entry name" value="MASE4"/>
</dbReference>
<keyword evidence="9" id="KW-1133">Transmembrane helix</keyword>